<dbReference type="InterPro" id="IPR003439">
    <property type="entry name" value="ABC_transporter-like_ATP-bd"/>
</dbReference>
<keyword evidence="6 11" id="KW-0067">ATP-binding</keyword>
<dbReference type="InterPro" id="IPR017871">
    <property type="entry name" value="ABC_transporter-like_CS"/>
</dbReference>
<dbReference type="CDD" id="cd03214">
    <property type="entry name" value="ABC_Iron-Siderophores_B12_Hemin"/>
    <property type="match status" value="1"/>
</dbReference>
<dbReference type="InterPro" id="IPR051535">
    <property type="entry name" value="Siderophore_ABC-ATPase"/>
</dbReference>
<dbReference type="GO" id="GO:0005886">
    <property type="term" value="C:plasma membrane"/>
    <property type="evidence" value="ECO:0007669"/>
    <property type="project" value="UniProtKB-SubCell"/>
</dbReference>
<dbReference type="GO" id="GO:0006826">
    <property type="term" value="P:iron ion transport"/>
    <property type="evidence" value="ECO:0007669"/>
    <property type="project" value="UniProtKB-KW"/>
</dbReference>
<dbReference type="Pfam" id="PF00005">
    <property type="entry name" value="ABC_tran"/>
    <property type="match status" value="1"/>
</dbReference>
<dbReference type="InterPro" id="IPR003593">
    <property type="entry name" value="AAA+_ATPase"/>
</dbReference>
<keyword evidence="3" id="KW-1003">Cell membrane</keyword>
<evidence type="ECO:0000259" key="10">
    <source>
        <dbReference type="PROSITE" id="PS50893"/>
    </source>
</evidence>
<evidence type="ECO:0000256" key="8">
    <source>
        <dbReference type="ARBA" id="ARBA00023065"/>
    </source>
</evidence>
<reference evidence="11 12" key="1">
    <citation type="submission" date="2018-06" db="EMBL/GenBank/DDBJ databases">
        <authorList>
            <consortium name="Pathogen Informatics"/>
            <person name="Doyle S."/>
        </authorList>
    </citation>
    <scope>NUCLEOTIDE SEQUENCE [LARGE SCALE GENOMIC DNA]</scope>
    <source>
        <strain evidence="11 12">NCTC9810</strain>
    </source>
</reference>
<dbReference type="EMBL" id="UFTA01000002">
    <property type="protein sequence ID" value="SUU92349.1"/>
    <property type="molecule type" value="Genomic_DNA"/>
</dbReference>
<gene>
    <name evidence="11" type="primary">yusV_1</name>
    <name evidence="11" type="ORF">NCTC9810_00677</name>
</gene>
<dbReference type="FunFam" id="3.40.50.300:FF:000134">
    <property type="entry name" value="Iron-enterobactin ABC transporter ATP-binding protein"/>
    <property type="match status" value="1"/>
</dbReference>
<evidence type="ECO:0000256" key="9">
    <source>
        <dbReference type="ARBA" id="ARBA00023136"/>
    </source>
</evidence>
<dbReference type="PROSITE" id="PS50893">
    <property type="entry name" value="ABC_TRANSPORTER_2"/>
    <property type="match status" value="1"/>
</dbReference>
<evidence type="ECO:0000313" key="12">
    <source>
        <dbReference type="Proteomes" id="UP000255124"/>
    </source>
</evidence>
<sequence>MKELKAINLSSGYNNRIILKDINLSIPKGKISVIIGANGCGKSTLLKTIANLIEIQNGRVTLDDKNIKDYKLKDLAKDLGLLPQSPILPESITVADLIARGRFPYRKAFKPLSNEDLSVINRAMEMTNITDLADRFVDELSGGQRQRVWIAMALAQDTDILLLDEPTTYLDIAYQVEVLDILTDLNIKYSTTIVMVLHDINLSCRYADYLFAIKNGRLIAEGKPENILNDKLIKDIYNMEAKIITDPVSKSPMIVPIGRHNKSQ</sequence>
<dbReference type="GO" id="GO:0005524">
    <property type="term" value="F:ATP binding"/>
    <property type="evidence" value="ECO:0007669"/>
    <property type="project" value="UniProtKB-KW"/>
</dbReference>
<evidence type="ECO:0000256" key="7">
    <source>
        <dbReference type="ARBA" id="ARBA00023004"/>
    </source>
</evidence>
<evidence type="ECO:0000256" key="2">
    <source>
        <dbReference type="ARBA" id="ARBA00022448"/>
    </source>
</evidence>
<comment type="subcellular location">
    <subcellularLocation>
        <location evidence="1">Cell membrane</location>
        <topology evidence="1">Peripheral membrane protein</topology>
    </subcellularLocation>
</comment>
<dbReference type="RefSeq" id="WP_115595175.1">
    <property type="nucleotide sequence ID" value="NZ_UFTA01000002.1"/>
</dbReference>
<evidence type="ECO:0000256" key="4">
    <source>
        <dbReference type="ARBA" id="ARBA00022496"/>
    </source>
</evidence>
<protein>
    <submittedName>
        <fullName evidence="11">Probable siderophore transport system ATP-binding protein YusV</fullName>
    </submittedName>
</protein>
<feature type="domain" description="ABC transporter" evidence="10">
    <location>
        <begin position="4"/>
        <end position="240"/>
    </location>
</feature>
<proteinExistence type="predicted"/>
<keyword evidence="4" id="KW-0410">Iron transport</keyword>
<keyword evidence="8" id="KW-0406">Ion transport</keyword>
<accession>A0A380WU13</accession>
<keyword evidence="5" id="KW-0547">Nucleotide-binding</keyword>
<dbReference type="PANTHER" id="PTHR42771:SF2">
    <property type="entry name" value="IRON(3+)-HYDROXAMATE IMPORT ATP-BINDING PROTEIN FHUC"/>
    <property type="match status" value="1"/>
</dbReference>
<evidence type="ECO:0000256" key="3">
    <source>
        <dbReference type="ARBA" id="ARBA00022475"/>
    </source>
</evidence>
<dbReference type="SMART" id="SM00382">
    <property type="entry name" value="AAA"/>
    <property type="match status" value="1"/>
</dbReference>
<dbReference type="AlphaFoldDB" id="A0A380WU13"/>
<dbReference type="InterPro" id="IPR027417">
    <property type="entry name" value="P-loop_NTPase"/>
</dbReference>
<dbReference type="Gene3D" id="3.40.50.300">
    <property type="entry name" value="P-loop containing nucleotide triphosphate hydrolases"/>
    <property type="match status" value="1"/>
</dbReference>
<evidence type="ECO:0000256" key="5">
    <source>
        <dbReference type="ARBA" id="ARBA00022741"/>
    </source>
</evidence>
<name>A0A380WU13_9FIRM</name>
<dbReference type="SUPFAM" id="SSF52540">
    <property type="entry name" value="P-loop containing nucleoside triphosphate hydrolases"/>
    <property type="match status" value="1"/>
</dbReference>
<dbReference type="PANTHER" id="PTHR42771">
    <property type="entry name" value="IRON(3+)-HYDROXAMATE IMPORT ATP-BINDING PROTEIN FHUC"/>
    <property type="match status" value="1"/>
</dbReference>
<keyword evidence="9" id="KW-0472">Membrane</keyword>
<dbReference type="OrthoDB" id="9787851at2"/>
<dbReference type="GO" id="GO:0016887">
    <property type="term" value="F:ATP hydrolysis activity"/>
    <property type="evidence" value="ECO:0007669"/>
    <property type="project" value="InterPro"/>
</dbReference>
<organism evidence="11 12">
    <name type="scientific">Anaerococcus octavius</name>
    <dbReference type="NCBI Taxonomy" id="54007"/>
    <lineage>
        <taxon>Bacteria</taxon>
        <taxon>Bacillati</taxon>
        <taxon>Bacillota</taxon>
        <taxon>Tissierellia</taxon>
        <taxon>Tissierellales</taxon>
        <taxon>Peptoniphilaceae</taxon>
        <taxon>Anaerococcus</taxon>
    </lineage>
</organism>
<dbReference type="Proteomes" id="UP000255124">
    <property type="component" value="Unassembled WGS sequence"/>
</dbReference>
<evidence type="ECO:0000313" key="11">
    <source>
        <dbReference type="EMBL" id="SUU92349.1"/>
    </source>
</evidence>
<evidence type="ECO:0000256" key="6">
    <source>
        <dbReference type="ARBA" id="ARBA00022840"/>
    </source>
</evidence>
<keyword evidence="2" id="KW-0813">Transport</keyword>
<dbReference type="PROSITE" id="PS00211">
    <property type="entry name" value="ABC_TRANSPORTER_1"/>
    <property type="match status" value="1"/>
</dbReference>
<keyword evidence="7" id="KW-0408">Iron</keyword>
<evidence type="ECO:0000256" key="1">
    <source>
        <dbReference type="ARBA" id="ARBA00004202"/>
    </source>
</evidence>